<keyword evidence="1" id="KW-0694">RNA-binding</keyword>
<evidence type="ECO:0000256" key="1">
    <source>
        <dbReference type="PROSITE-ProRule" id="PRU00176"/>
    </source>
</evidence>
<name>W1NEJ0_AMBTC</name>
<dbReference type="InterPro" id="IPR035979">
    <property type="entry name" value="RBD_domain_sf"/>
</dbReference>
<proteinExistence type="predicted"/>
<protein>
    <recommendedName>
        <fullName evidence="2">RRM domain-containing protein</fullName>
    </recommendedName>
</protein>
<dbReference type="GO" id="GO:0034051">
    <property type="term" value="P:negative regulation of plant-type hypersensitive response"/>
    <property type="evidence" value="ECO:0007669"/>
    <property type="project" value="EnsemblPlants"/>
</dbReference>
<dbReference type="eggNOG" id="ENOG502QVG7">
    <property type="taxonomic scope" value="Eukaryota"/>
</dbReference>
<gene>
    <name evidence="3" type="ORF">AMTR_s00138p00027500</name>
</gene>
<dbReference type="STRING" id="13333.W1NEJ0"/>
<sequence>MEKGDNGVQMFLSEEWTKIMEFKHVYTCCSESYAVLEVKVCCMMACELASQIPLDHSVPSMGMEFPLNQTSNWTIDVSDVRTVKVSNISLRASQQDIKEFFSFSGDIQYVEMQRESEGSQLAYVTFKDSQGADTAILLSGATIADLSVTIAAAENYQLPLEALPPPSANESTLSGTAGAVIKKAEDVVSSMLAKGFVLGKDALSKAKAFDEKIHLTSNVASLDRKIGLSEKLSIGTAAVNEKVREMDEKFQVYEKTKLALAAAEQKVTDAGSAIMSNRYVSTGASWVTGALNRVAKAAEDVSLMTKEKVGKAEEEKMDTISRQRTDLVDEFARIHLADSPREATLAVHSTDELRDVDKLGII</sequence>
<dbReference type="InterPro" id="IPR000504">
    <property type="entry name" value="RRM_dom"/>
</dbReference>
<dbReference type="Gene3D" id="3.30.70.330">
    <property type="match status" value="1"/>
</dbReference>
<evidence type="ECO:0000313" key="3">
    <source>
        <dbReference type="EMBL" id="ERM93813.1"/>
    </source>
</evidence>
<dbReference type="SMART" id="SM00360">
    <property type="entry name" value="RRM"/>
    <property type="match status" value="1"/>
</dbReference>
<dbReference type="PROSITE" id="PS50102">
    <property type="entry name" value="RRM"/>
    <property type="match status" value="1"/>
</dbReference>
<evidence type="ECO:0000259" key="2">
    <source>
        <dbReference type="PROSITE" id="PS50102"/>
    </source>
</evidence>
<dbReference type="Proteomes" id="UP000017836">
    <property type="component" value="Unassembled WGS sequence"/>
</dbReference>
<dbReference type="OMA" id="TITHAQD"/>
<dbReference type="SUPFAM" id="SSF54928">
    <property type="entry name" value="RNA-binding domain, RBD"/>
    <property type="match status" value="1"/>
</dbReference>
<organism evidence="3 4">
    <name type="scientific">Amborella trichopoda</name>
    <dbReference type="NCBI Taxonomy" id="13333"/>
    <lineage>
        <taxon>Eukaryota</taxon>
        <taxon>Viridiplantae</taxon>
        <taxon>Streptophyta</taxon>
        <taxon>Embryophyta</taxon>
        <taxon>Tracheophyta</taxon>
        <taxon>Spermatophyta</taxon>
        <taxon>Magnoliopsida</taxon>
        <taxon>Amborellales</taxon>
        <taxon>Amborellaceae</taxon>
        <taxon>Amborella</taxon>
    </lineage>
</organism>
<dbReference type="Pfam" id="PF00076">
    <property type="entry name" value="RRM_1"/>
    <property type="match status" value="1"/>
</dbReference>
<dbReference type="GO" id="GO:0003723">
    <property type="term" value="F:RNA binding"/>
    <property type="evidence" value="ECO:0007669"/>
    <property type="project" value="UniProtKB-UniRule"/>
</dbReference>
<feature type="domain" description="RRM" evidence="2">
    <location>
        <begin position="81"/>
        <end position="155"/>
    </location>
</feature>
<reference evidence="4" key="1">
    <citation type="journal article" date="2013" name="Science">
        <title>The Amborella genome and the evolution of flowering plants.</title>
        <authorList>
            <consortium name="Amborella Genome Project"/>
        </authorList>
    </citation>
    <scope>NUCLEOTIDE SEQUENCE [LARGE SCALE GENOMIC DNA]</scope>
</reference>
<dbReference type="EMBL" id="KI397561">
    <property type="protein sequence ID" value="ERM93813.1"/>
    <property type="molecule type" value="Genomic_DNA"/>
</dbReference>
<dbReference type="GO" id="GO:0050832">
    <property type="term" value="P:defense response to fungus"/>
    <property type="evidence" value="ECO:0007669"/>
    <property type="project" value="EnsemblPlants"/>
</dbReference>
<dbReference type="HOGENOM" id="CLU_060647_0_0_1"/>
<dbReference type="GO" id="GO:0005886">
    <property type="term" value="C:plasma membrane"/>
    <property type="evidence" value="ECO:0007669"/>
    <property type="project" value="EnsemblPlants"/>
</dbReference>
<dbReference type="Gramene" id="ERM93813">
    <property type="protein sequence ID" value="ERM93813"/>
    <property type="gene ID" value="AMTR_s00138p00027500"/>
</dbReference>
<dbReference type="AlphaFoldDB" id="W1NEJ0"/>
<dbReference type="GO" id="GO:0005634">
    <property type="term" value="C:nucleus"/>
    <property type="evidence" value="ECO:0007669"/>
    <property type="project" value="EnsemblPlants"/>
</dbReference>
<keyword evidence="4" id="KW-1185">Reference proteome</keyword>
<accession>W1NEJ0</accession>
<evidence type="ECO:0000313" key="4">
    <source>
        <dbReference type="Proteomes" id="UP000017836"/>
    </source>
</evidence>
<dbReference type="InterPro" id="IPR012677">
    <property type="entry name" value="Nucleotide-bd_a/b_plait_sf"/>
</dbReference>
<dbReference type="PANTHER" id="PTHR32343:SF29">
    <property type="entry name" value="RNA-BINDING (RRM_RBD_RNP MOTIFS) FAMILY PROTEIN"/>
    <property type="match status" value="1"/>
</dbReference>
<dbReference type="PANTHER" id="PTHR32343">
    <property type="entry name" value="SERINE/ARGININE-RICH SPLICING FACTOR"/>
    <property type="match status" value="1"/>
</dbReference>